<evidence type="ECO:0000313" key="6">
    <source>
        <dbReference type="EMBL" id="KAF5336328.1"/>
    </source>
</evidence>
<dbReference type="PROSITE" id="PS00678">
    <property type="entry name" value="WD_REPEATS_1"/>
    <property type="match status" value="9"/>
</dbReference>
<dbReference type="InterPro" id="IPR056884">
    <property type="entry name" value="NPHP3-like_N"/>
</dbReference>
<feature type="repeat" description="WD" evidence="3">
    <location>
        <begin position="1023"/>
        <end position="1060"/>
    </location>
</feature>
<feature type="repeat" description="WD" evidence="3">
    <location>
        <begin position="1321"/>
        <end position="1362"/>
    </location>
</feature>
<feature type="compositionally biased region" description="Basic residues" evidence="4">
    <location>
        <begin position="7"/>
        <end position="18"/>
    </location>
</feature>
<dbReference type="GO" id="GO:0035097">
    <property type="term" value="C:histone methyltransferase complex"/>
    <property type="evidence" value="ECO:0007669"/>
    <property type="project" value="UniProtKB-ARBA"/>
</dbReference>
<dbReference type="PROSITE" id="PS50082">
    <property type="entry name" value="WD_REPEATS_2"/>
    <property type="match status" value="13"/>
</dbReference>
<feature type="repeat" description="WD" evidence="3">
    <location>
        <begin position="934"/>
        <end position="975"/>
    </location>
</feature>
<comment type="caution">
    <text evidence="6">The sequence shown here is derived from an EMBL/GenBank/DDBJ whole genome shotgun (WGS) entry which is preliminary data.</text>
</comment>
<evidence type="ECO:0000313" key="7">
    <source>
        <dbReference type="Proteomes" id="UP000541558"/>
    </source>
</evidence>
<dbReference type="InterPro" id="IPR059179">
    <property type="entry name" value="MLKL-like_MCAfunc"/>
</dbReference>
<evidence type="ECO:0000256" key="3">
    <source>
        <dbReference type="PROSITE-ProRule" id="PRU00221"/>
    </source>
</evidence>
<dbReference type="FunFam" id="2.130.10.10:FF:000228">
    <property type="entry name" value="COMPASS-like H3K4 histone methylase component WDR5A"/>
    <property type="match status" value="1"/>
</dbReference>
<keyword evidence="1 3" id="KW-0853">WD repeat</keyword>
<evidence type="ECO:0000256" key="1">
    <source>
        <dbReference type="ARBA" id="ARBA00022574"/>
    </source>
</evidence>
<dbReference type="CDD" id="cd00200">
    <property type="entry name" value="WD40"/>
    <property type="match status" value="2"/>
</dbReference>
<feature type="repeat" description="WD" evidence="3">
    <location>
        <begin position="1278"/>
        <end position="1319"/>
    </location>
</feature>
<dbReference type="EMBL" id="JAACJK010000058">
    <property type="protein sequence ID" value="KAF5336328.1"/>
    <property type="molecule type" value="Genomic_DNA"/>
</dbReference>
<feature type="region of interest" description="Disordered" evidence="4">
    <location>
        <begin position="1"/>
        <end position="121"/>
    </location>
</feature>
<dbReference type="Pfam" id="PF00400">
    <property type="entry name" value="WD40"/>
    <property type="match status" value="13"/>
</dbReference>
<feature type="repeat" description="WD" evidence="3">
    <location>
        <begin position="1450"/>
        <end position="1491"/>
    </location>
</feature>
<dbReference type="Proteomes" id="UP000541558">
    <property type="component" value="Unassembled WGS sequence"/>
</dbReference>
<protein>
    <recommendedName>
        <fullName evidence="5">Nephrocystin 3-like N-terminal domain-containing protein</fullName>
    </recommendedName>
</protein>
<dbReference type="Gene3D" id="3.40.50.300">
    <property type="entry name" value="P-loop containing nucleotide triphosphate hydrolases"/>
    <property type="match status" value="1"/>
</dbReference>
<evidence type="ECO:0000256" key="2">
    <source>
        <dbReference type="ARBA" id="ARBA00022737"/>
    </source>
</evidence>
<dbReference type="InterPro" id="IPR015943">
    <property type="entry name" value="WD40/YVTN_repeat-like_dom_sf"/>
</dbReference>
<dbReference type="SUPFAM" id="SSF50978">
    <property type="entry name" value="WD40 repeat-like"/>
    <property type="match status" value="1"/>
</dbReference>
<dbReference type="SUPFAM" id="SSF52540">
    <property type="entry name" value="P-loop containing nucleoside triphosphate hydrolases"/>
    <property type="match status" value="1"/>
</dbReference>
<feature type="repeat" description="WD" evidence="3">
    <location>
        <begin position="1364"/>
        <end position="1405"/>
    </location>
</feature>
<dbReference type="InterPro" id="IPR036322">
    <property type="entry name" value="WD40_repeat_dom_sf"/>
</dbReference>
<gene>
    <name evidence="6" type="ORF">D9611_006651</name>
</gene>
<dbReference type="PANTHER" id="PTHR44129">
    <property type="entry name" value="WD REPEAT-CONTAINING PROTEIN POP1"/>
    <property type="match status" value="1"/>
</dbReference>
<keyword evidence="2" id="KW-0677">Repeat</keyword>
<dbReference type="InterPro" id="IPR020472">
    <property type="entry name" value="WD40_PAC1"/>
</dbReference>
<feature type="repeat" description="WD" evidence="3">
    <location>
        <begin position="1191"/>
        <end position="1232"/>
    </location>
</feature>
<feature type="repeat" description="WD" evidence="3">
    <location>
        <begin position="1235"/>
        <end position="1276"/>
    </location>
</feature>
<dbReference type="Pfam" id="PF24883">
    <property type="entry name" value="NPHP3_N"/>
    <property type="match status" value="1"/>
</dbReference>
<dbReference type="SUPFAM" id="SSF50998">
    <property type="entry name" value="Quinoprotein alcohol dehydrogenase-like"/>
    <property type="match status" value="1"/>
</dbReference>
<dbReference type="InterPro" id="IPR019775">
    <property type="entry name" value="WD40_repeat_CS"/>
</dbReference>
<feature type="repeat" description="WD" evidence="3">
    <location>
        <begin position="1407"/>
        <end position="1448"/>
    </location>
</feature>
<sequence>MTEIPGKKKSKVKGGLMKRIKDTFRKGSGSKTPRSESPSLATNAEGFKLGGPSIQSHHEPGAGPAFLDGRSNQESLEVPLNPQLACDEPRGEAKRPLIKDSRDDTEPEGVSSALSPEADISVPSEGIGSKIYGSVKTTLRLVVEMGDVFPPVKSTAAGLLFIFDLIDAYGENHEEFNKLLERVKVLSAILTSCPKNVPEEVLDRFRGLSLTLHEKELLLKQKLENRSKVERVILSTQDKEEVIKLTQEIKMIIEIAVFTSVTQNEVRTIQAVSDIKWLKHHVTIIEQASGGLRNMEKDIEFLRKSELLRKLGEVEGAEYDNQKRGGGCTPGTRISLLATLLIWAMDRDSAHLFWLSGPAGTGKTAVSKTFCAQLAQRGTYGASFLCSVQEKDLHDVYLIIPTVAKILAEERPDFGRALEQVLLNDRSCRSPKTMSLDDQYSKLILEPASKVFTPDDLLVVCIDALDECKDKGAIGKLLHALSRKPNVPLKFFLTSRPEIALRTSLQSSGRQLRLYDIEEHVVKADVMLFLTEQFRAVPAIYEAHKDTWPPPEIEAIADFSGKLFIVAFTAFKYITAPNGVCLERFKHFVQRSPDLGSSPVNTLYDGIMTEAFQDLHRDEQGLLRSCLSLLVSAQKPLSPYDYGKLLNTDTCLVREAFKALHSVVQVPDEGVDGGSISIYHASFVDYVTSPTQRKQKWTMEKAVAHAATGDACFRIMNSMLCFGISGAQTSYLSNDEQPTPLKLESELTYACTTWGDHAIYAGLESETWKQKVVAFLRGEKVWYWLEALSAVKAVNYGYTVLWKISKAGLHIYEATSTELQTLSNDLGDLVHAYETPIAHSAPHLYLSAIPFFHALGAAPHISILSLESVPIVHHLPGTGREMVSINLETYTGCDCLVFSPDGKYIAAAINGNGPGTYSVIVYTRGGHRAPEIPAMMHPDHVRSIAYSPNGRCIASASEDGAVRIWDAQTGTPACEPLRDHTGTVYVVAYSPDGRYIASGSADNTVRLWDAQTGMPVLQPFMSSNTIGSVAYSPDGQDVVSGSADNTLRIWDLQTGRAAFGPITGHTGIVSSVAYSPDGKHIVSGSYDSTVRIWDACTGQATVGPMTGHTDNVRSVAFSPDGRFVVSCSNDKTVQIWDARTGKAASERLKGHVAAVISVAYSPDGKCIATGALDNTIRFWDAQMHRPASNSAAGHSATIWGIAYSPNGKFLASGSHDGTVQVWDAQTGDLSFPPIRMDNNMPVNSIAYSPDGEYLACSLDDGDVCLWHTQTGKPASDAMSGHTKVVWSVAFSPDGSTIVSGSGDKTARLWDARTGEPRGEPLSGHTDEVNAVAWSPDGKSLVSGADDKTVRVWDLTGAQRVFDPMAGHTAIVWSVAYSPDGRHIVSGSDDKTIRLWDAKTRQPIGKPITGHTEGVNTVVYSHDGNCIASGSDDCTIRLWDAQTGEPLSSPIIGHGSSVTSVAFSPTDGRIASGSVDSTLRIWKLPQENPTQMPRIPPTLHVPVYLHDYPHGVYTIGSDGWIRNSAGHLLLWVPYTHRTGLYSSASLERIIGNIATTKVELTKAVAHGENWLKCRDTPSRGEAHYGPWPV</sequence>
<dbReference type="InterPro" id="IPR027417">
    <property type="entry name" value="P-loop_NTPase"/>
</dbReference>
<evidence type="ECO:0000256" key="4">
    <source>
        <dbReference type="SAM" id="MobiDB-lite"/>
    </source>
</evidence>
<keyword evidence="7" id="KW-1185">Reference proteome</keyword>
<feature type="repeat" description="WD" evidence="3">
    <location>
        <begin position="1148"/>
        <end position="1189"/>
    </location>
</feature>
<dbReference type="Gene3D" id="2.130.10.10">
    <property type="entry name" value="YVTN repeat-like/Quinoprotein amine dehydrogenase"/>
    <property type="match status" value="6"/>
</dbReference>
<dbReference type="OrthoDB" id="538223at2759"/>
<feature type="repeat" description="WD" evidence="3">
    <location>
        <begin position="1105"/>
        <end position="1146"/>
    </location>
</feature>
<dbReference type="SMART" id="SM00320">
    <property type="entry name" value="WD40"/>
    <property type="match status" value="13"/>
</dbReference>
<feature type="repeat" description="WD" evidence="3">
    <location>
        <begin position="977"/>
        <end position="1018"/>
    </location>
</feature>
<accession>A0A8H5FH82</accession>
<dbReference type="InterPro" id="IPR001680">
    <property type="entry name" value="WD40_rpt"/>
</dbReference>
<evidence type="ECO:0000259" key="5">
    <source>
        <dbReference type="Pfam" id="PF24883"/>
    </source>
</evidence>
<feature type="repeat" description="WD" evidence="3">
    <location>
        <begin position="1062"/>
        <end position="1103"/>
    </location>
</feature>
<dbReference type="InterPro" id="IPR011047">
    <property type="entry name" value="Quinoprotein_ADH-like_sf"/>
</dbReference>
<dbReference type="PRINTS" id="PR00320">
    <property type="entry name" value="GPROTEINBRPT"/>
</dbReference>
<feature type="compositionally biased region" description="Polar residues" evidence="4">
    <location>
        <begin position="29"/>
        <end position="42"/>
    </location>
</feature>
<organism evidence="6 7">
    <name type="scientific">Ephemerocybe angulata</name>
    <dbReference type="NCBI Taxonomy" id="980116"/>
    <lineage>
        <taxon>Eukaryota</taxon>
        <taxon>Fungi</taxon>
        <taxon>Dikarya</taxon>
        <taxon>Basidiomycota</taxon>
        <taxon>Agaricomycotina</taxon>
        <taxon>Agaricomycetes</taxon>
        <taxon>Agaricomycetidae</taxon>
        <taxon>Agaricales</taxon>
        <taxon>Agaricineae</taxon>
        <taxon>Psathyrellaceae</taxon>
        <taxon>Ephemerocybe</taxon>
    </lineage>
</organism>
<feature type="compositionally biased region" description="Basic and acidic residues" evidence="4">
    <location>
        <begin position="87"/>
        <end position="104"/>
    </location>
</feature>
<reference evidence="6 7" key="1">
    <citation type="journal article" date="2020" name="ISME J.">
        <title>Uncovering the hidden diversity of litter-decomposition mechanisms in mushroom-forming fungi.</title>
        <authorList>
            <person name="Floudas D."/>
            <person name="Bentzer J."/>
            <person name="Ahren D."/>
            <person name="Johansson T."/>
            <person name="Persson P."/>
            <person name="Tunlid A."/>
        </authorList>
    </citation>
    <scope>NUCLEOTIDE SEQUENCE [LARGE SCALE GENOMIC DNA]</scope>
    <source>
        <strain evidence="6 7">CBS 175.51</strain>
    </source>
</reference>
<dbReference type="InterPro" id="IPR050349">
    <property type="entry name" value="WD_LIS1/nudF_dynein_reg"/>
</dbReference>
<feature type="domain" description="Nephrocystin 3-like N-terminal" evidence="5">
    <location>
        <begin position="343"/>
        <end position="496"/>
    </location>
</feature>
<name>A0A8H5FH82_9AGAR</name>
<dbReference type="CDD" id="cd21037">
    <property type="entry name" value="MLKL_NTD"/>
    <property type="match status" value="1"/>
</dbReference>
<dbReference type="PROSITE" id="PS50294">
    <property type="entry name" value="WD_REPEATS_REGION"/>
    <property type="match status" value="12"/>
</dbReference>
<proteinExistence type="predicted"/>